<reference evidence="2" key="1">
    <citation type="journal article" date="2020" name="mSystems">
        <title>Genome- and Community-Level Interaction Insights into Carbon Utilization and Element Cycling Functions of Hydrothermarchaeota in Hydrothermal Sediment.</title>
        <authorList>
            <person name="Zhou Z."/>
            <person name="Liu Y."/>
            <person name="Xu W."/>
            <person name="Pan J."/>
            <person name="Luo Z.H."/>
            <person name="Li M."/>
        </authorList>
    </citation>
    <scope>NUCLEOTIDE SEQUENCE [LARGE SCALE GENOMIC DNA]</scope>
    <source>
        <strain evidence="2">SpSt-258</strain>
    </source>
</reference>
<dbReference type="AlphaFoldDB" id="A0A7V1EIH3"/>
<organism evidence="2">
    <name type="scientific">candidate division WOR-3 bacterium</name>
    <dbReference type="NCBI Taxonomy" id="2052148"/>
    <lineage>
        <taxon>Bacteria</taxon>
        <taxon>Bacteria division WOR-3</taxon>
    </lineage>
</organism>
<evidence type="ECO:0000256" key="1">
    <source>
        <dbReference type="SAM" id="Phobius"/>
    </source>
</evidence>
<keyword evidence="1" id="KW-0812">Transmembrane</keyword>
<protein>
    <submittedName>
        <fullName evidence="2">Uncharacterized protein</fullName>
    </submittedName>
</protein>
<sequence>MGRIQFQGFSPLMMFCAIVIAGLCFGQFIKPSIVPSQSHPELVSWSHIGQYVKPLSQWDKLTMSNFQTHTSQFFNTTLIMQAECDSLQPKTSFWKQAGIYGLEFAGAGVSATVCAVIATISIMEEGDVENWRPEHWPFVYVSGNLLITSSCTWGIGELLGQKGAWWKTAIGAGVGGIAGSVIIMIDEKDRRSNDLLWLVALSSTALGSVVGFNF</sequence>
<evidence type="ECO:0000313" key="2">
    <source>
        <dbReference type="EMBL" id="HDY59729.1"/>
    </source>
</evidence>
<name>A0A7V1EIH3_UNCW3</name>
<feature type="transmembrane region" description="Helical" evidence="1">
    <location>
        <begin position="195"/>
        <end position="212"/>
    </location>
</feature>
<accession>A0A7V1EIH3</accession>
<proteinExistence type="predicted"/>
<feature type="transmembrane region" description="Helical" evidence="1">
    <location>
        <begin position="164"/>
        <end position="183"/>
    </location>
</feature>
<keyword evidence="1" id="KW-0472">Membrane</keyword>
<feature type="transmembrane region" description="Helical" evidence="1">
    <location>
        <begin position="12"/>
        <end position="29"/>
    </location>
</feature>
<gene>
    <name evidence="2" type="ORF">ENP86_09300</name>
</gene>
<feature type="transmembrane region" description="Helical" evidence="1">
    <location>
        <begin position="99"/>
        <end position="123"/>
    </location>
</feature>
<comment type="caution">
    <text evidence="2">The sequence shown here is derived from an EMBL/GenBank/DDBJ whole genome shotgun (WGS) entry which is preliminary data.</text>
</comment>
<keyword evidence="1" id="KW-1133">Transmembrane helix</keyword>
<dbReference type="EMBL" id="DSKY01000021">
    <property type="protein sequence ID" value="HDY59729.1"/>
    <property type="molecule type" value="Genomic_DNA"/>
</dbReference>